<sequence>MFIHIGDDQVIRAEEIVAMIDQQYVHSSSINEEMIEHEEELQEDLSLDDDVTKSIIITTDSIYYSSLSILTLKKRSSMISTLDHLDDYSNGDSFDD</sequence>
<organism evidence="1 2">
    <name type="scientific">Pelagirhabdus alkalitolerans</name>
    <dbReference type="NCBI Taxonomy" id="1612202"/>
    <lineage>
        <taxon>Bacteria</taxon>
        <taxon>Bacillati</taxon>
        <taxon>Bacillota</taxon>
        <taxon>Bacilli</taxon>
        <taxon>Bacillales</taxon>
        <taxon>Bacillaceae</taxon>
        <taxon>Pelagirhabdus</taxon>
    </lineage>
</organism>
<dbReference type="STRING" id="1612202.SAMN05421734_10811"/>
<protein>
    <recommendedName>
        <fullName evidence="3">DUF370 domain-containing protein</fullName>
    </recommendedName>
</protein>
<gene>
    <name evidence="1" type="ORF">SAMN05421734_10811</name>
</gene>
<evidence type="ECO:0008006" key="3">
    <source>
        <dbReference type="Google" id="ProtNLM"/>
    </source>
</evidence>
<evidence type="ECO:0000313" key="1">
    <source>
        <dbReference type="EMBL" id="SDC40126.1"/>
    </source>
</evidence>
<dbReference type="InterPro" id="IPR007169">
    <property type="entry name" value="RemA-like"/>
</dbReference>
<dbReference type="Pfam" id="PF04025">
    <property type="entry name" value="RemA-like"/>
    <property type="match status" value="1"/>
</dbReference>
<dbReference type="Proteomes" id="UP000242949">
    <property type="component" value="Unassembled WGS sequence"/>
</dbReference>
<dbReference type="EMBL" id="FMYI01000008">
    <property type="protein sequence ID" value="SDC40126.1"/>
    <property type="molecule type" value="Genomic_DNA"/>
</dbReference>
<accession>A0A1G6LBT5</accession>
<proteinExistence type="predicted"/>
<evidence type="ECO:0000313" key="2">
    <source>
        <dbReference type="Proteomes" id="UP000242949"/>
    </source>
</evidence>
<dbReference type="AlphaFoldDB" id="A0A1G6LBT5"/>
<dbReference type="RefSeq" id="WP_090796345.1">
    <property type="nucleotide sequence ID" value="NZ_FMYI01000008.1"/>
</dbReference>
<name>A0A1G6LBT5_9BACI</name>
<dbReference type="NCBIfam" id="NF046065">
    <property type="entry name" value="MtxRegRemB"/>
    <property type="match status" value="1"/>
</dbReference>
<reference evidence="2" key="1">
    <citation type="submission" date="2016-09" db="EMBL/GenBank/DDBJ databases">
        <authorList>
            <person name="Varghese N."/>
            <person name="Submissions S."/>
        </authorList>
    </citation>
    <scope>NUCLEOTIDE SEQUENCE [LARGE SCALE GENOMIC DNA]</scope>
    <source>
        <strain evidence="2">S5</strain>
    </source>
</reference>
<keyword evidence="2" id="KW-1185">Reference proteome</keyword>